<comment type="caution">
    <text evidence="2">The sequence shown here is derived from an EMBL/GenBank/DDBJ whole genome shotgun (WGS) entry which is preliminary data.</text>
</comment>
<gene>
    <name evidence="2" type="ORF">FSCOSCO3_A000172</name>
</gene>
<feature type="region of interest" description="Disordered" evidence="1">
    <location>
        <begin position="74"/>
        <end position="112"/>
    </location>
</feature>
<feature type="compositionally biased region" description="Acidic residues" evidence="1">
    <location>
        <begin position="81"/>
        <end position="96"/>
    </location>
</feature>
<evidence type="ECO:0000313" key="3">
    <source>
        <dbReference type="Proteomes" id="UP001314229"/>
    </source>
</evidence>
<name>A0AAV1Q591_SCOSC</name>
<evidence type="ECO:0000313" key="2">
    <source>
        <dbReference type="EMBL" id="CAK6979181.1"/>
    </source>
</evidence>
<feature type="non-terminal residue" evidence="2">
    <location>
        <position position="112"/>
    </location>
</feature>
<dbReference type="AlphaFoldDB" id="A0AAV1Q591"/>
<feature type="region of interest" description="Disordered" evidence="1">
    <location>
        <begin position="1"/>
        <end position="24"/>
    </location>
</feature>
<evidence type="ECO:0000256" key="1">
    <source>
        <dbReference type="SAM" id="MobiDB-lite"/>
    </source>
</evidence>
<sequence length="112" mass="12591">MAKDGKVNIKLAPPKNQPTLDTLSLTKLPPNSERAVHAQNTGTPLCFFTDTAVPKLYREVKIKIEESLRNKIRQQTIPEPEVQENQEELGYTEEDPSPPAKMKKLCGLTHLL</sequence>
<organism evidence="2 3">
    <name type="scientific">Scomber scombrus</name>
    <name type="common">Atlantic mackerel</name>
    <name type="synonym">Scomber vernalis</name>
    <dbReference type="NCBI Taxonomy" id="13677"/>
    <lineage>
        <taxon>Eukaryota</taxon>
        <taxon>Metazoa</taxon>
        <taxon>Chordata</taxon>
        <taxon>Craniata</taxon>
        <taxon>Vertebrata</taxon>
        <taxon>Euteleostomi</taxon>
        <taxon>Actinopterygii</taxon>
        <taxon>Neopterygii</taxon>
        <taxon>Teleostei</taxon>
        <taxon>Neoteleostei</taxon>
        <taxon>Acanthomorphata</taxon>
        <taxon>Pelagiaria</taxon>
        <taxon>Scombriformes</taxon>
        <taxon>Scombridae</taxon>
        <taxon>Scomber</taxon>
    </lineage>
</organism>
<protein>
    <submittedName>
        <fullName evidence="2">Zinc finger BED domain-containing protein 1-like</fullName>
    </submittedName>
</protein>
<keyword evidence="3" id="KW-1185">Reference proteome</keyword>
<dbReference type="EMBL" id="CAWUFR010000556">
    <property type="protein sequence ID" value="CAK6979181.1"/>
    <property type="molecule type" value="Genomic_DNA"/>
</dbReference>
<dbReference type="Proteomes" id="UP001314229">
    <property type="component" value="Unassembled WGS sequence"/>
</dbReference>
<proteinExistence type="predicted"/>
<accession>A0AAV1Q591</accession>
<reference evidence="2 3" key="1">
    <citation type="submission" date="2024-01" db="EMBL/GenBank/DDBJ databases">
        <authorList>
            <person name="Alioto T."/>
            <person name="Alioto T."/>
            <person name="Gomez Garrido J."/>
        </authorList>
    </citation>
    <scope>NUCLEOTIDE SEQUENCE [LARGE SCALE GENOMIC DNA]</scope>
</reference>